<dbReference type="PANTHER" id="PTHR19446">
    <property type="entry name" value="REVERSE TRANSCRIPTASES"/>
    <property type="match status" value="1"/>
</dbReference>
<dbReference type="AlphaFoldDB" id="A0AAV7NPL4"/>
<accession>A0AAV7NPL4</accession>
<organism evidence="1 2">
    <name type="scientific">Pleurodeles waltl</name>
    <name type="common">Iberian ribbed newt</name>
    <dbReference type="NCBI Taxonomy" id="8319"/>
    <lineage>
        <taxon>Eukaryota</taxon>
        <taxon>Metazoa</taxon>
        <taxon>Chordata</taxon>
        <taxon>Craniata</taxon>
        <taxon>Vertebrata</taxon>
        <taxon>Euteleostomi</taxon>
        <taxon>Amphibia</taxon>
        <taxon>Batrachia</taxon>
        <taxon>Caudata</taxon>
        <taxon>Salamandroidea</taxon>
        <taxon>Salamandridae</taxon>
        <taxon>Pleurodelinae</taxon>
        <taxon>Pleurodeles</taxon>
    </lineage>
</organism>
<dbReference type="Proteomes" id="UP001066276">
    <property type="component" value="Chromosome 8"/>
</dbReference>
<evidence type="ECO:0000313" key="1">
    <source>
        <dbReference type="EMBL" id="KAJ1117841.1"/>
    </source>
</evidence>
<proteinExistence type="predicted"/>
<name>A0AAV7NPL4_PLEWA</name>
<evidence type="ECO:0008006" key="3">
    <source>
        <dbReference type="Google" id="ProtNLM"/>
    </source>
</evidence>
<gene>
    <name evidence="1" type="ORF">NDU88_006037</name>
</gene>
<protein>
    <recommendedName>
        <fullName evidence="3">Reverse transcriptase domain-containing protein</fullName>
    </recommendedName>
</protein>
<evidence type="ECO:0000313" key="2">
    <source>
        <dbReference type="Proteomes" id="UP001066276"/>
    </source>
</evidence>
<comment type="caution">
    <text evidence="1">The sequence shown here is derived from an EMBL/GenBank/DDBJ whole genome shotgun (WGS) entry which is preliminary data.</text>
</comment>
<dbReference type="EMBL" id="JANPWB010000012">
    <property type="protein sequence ID" value="KAJ1117841.1"/>
    <property type="molecule type" value="Genomic_DNA"/>
</dbReference>
<sequence>MIRNNWSRLPSANIVISAPVTYDTKKLKWRGPGLETAMEEVYCSAGTINELKETPRMQDHPPGERVTAWTHLCDSLMNTFSIKKRLPISVIETKNKVKSGRAEKPWFNKTLRNQKNQASRELKKALTDTRCGRKSDTKRKNNTKFWELINGLNQGKNRHTNAGIDAATWEAHIQTMFSLPEHHKKEEATQATTDSSKINFGVRVTKQTDSSPNKNEQKYTLKSIDIEKLTSFIKNLKLEGAAGQNGIPNALFRGDHSFWAHCMTLLFNDVQGTMGLQDALRNGSIIHPKSEAGDPTSPSNYRLIALIDVEAKLYSACLLQQLAGWICDKHLIPQCRTGFRAGMGASTNLITLALLGNKARPKKKMLFACFIDLKAAFDCVPRTLLW</sequence>
<keyword evidence="2" id="KW-1185">Reference proteome</keyword>
<reference evidence="1" key="1">
    <citation type="journal article" date="2022" name="bioRxiv">
        <title>Sequencing and chromosome-scale assembly of the giantPleurodeles waltlgenome.</title>
        <authorList>
            <person name="Brown T."/>
            <person name="Elewa A."/>
            <person name="Iarovenko S."/>
            <person name="Subramanian E."/>
            <person name="Araus A.J."/>
            <person name="Petzold A."/>
            <person name="Susuki M."/>
            <person name="Suzuki K.-i.T."/>
            <person name="Hayashi T."/>
            <person name="Toyoda A."/>
            <person name="Oliveira C."/>
            <person name="Osipova E."/>
            <person name="Leigh N.D."/>
            <person name="Simon A."/>
            <person name="Yun M.H."/>
        </authorList>
    </citation>
    <scope>NUCLEOTIDE SEQUENCE</scope>
    <source>
        <strain evidence="1">20211129_DDA</strain>
        <tissue evidence="1">Liver</tissue>
    </source>
</reference>